<evidence type="ECO:0000313" key="3">
    <source>
        <dbReference type="Proteomes" id="UP000664169"/>
    </source>
</evidence>
<reference evidence="2" key="1">
    <citation type="submission" date="2021-03" db="EMBL/GenBank/DDBJ databases">
        <authorList>
            <person name="Tagirdzhanova G."/>
        </authorList>
    </citation>
    <scope>NUCLEOTIDE SEQUENCE</scope>
</reference>
<dbReference type="OrthoDB" id="5194044at2759"/>
<evidence type="ECO:0000313" key="2">
    <source>
        <dbReference type="EMBL" id="CAF9927635.1"/>
    </source>
</evidence>
<gene>
    <name evidence="2" type="ORF">GOMPHAMPRED_004457</name>
</gene>
<proteinExistence type="predicted"/>
<feature type="region of interest" description="Disordered" evidence="1">
    <location>
        <begin position="16"/>
        <end position="91"/>
    </location>
</feature>
<protein>
    <submittedName>
        <fullName evidence="2">Uncharacterized protein</fullName>
    </submittedName>
</protein>
<dbReference type="AlphaFoldDB" id="A0A8H3ITV6"/>
<dbReference type="EMBL" id="CAJPDQ010000027">
    <property type="protein sequence ID" value="CAF9927635.1"/>
    <property type="molecule type" value="Genomic_DNA"/>
</dbReference>
<name>A0A8H3ITV6_9LECA</name>
<evidence type="ECO:0000256" key="1">
    <source>
        <dbReference type="SAM" id="MobiDB-lite"/>
    </source>
</evidence>
<dbReference type="Proteomes" id="UP000664169">
    <property type="component" value="Unassembled WGS sequence"/>
</dbReference>
<feature type="compositionally biased region" description="Basic and acidic residues" evidence="1">
    <location>
        <begin position="31"/>
        <end position="50"/>
    </location>
</feature>
<feature type="compositionally biased region" description="Basic and acidic residues" evidence="1">
    <location>
        <begin position="58"/>
        <end position="91"/>
    </location>
</feature>
<sequence length="191" mass="22364">MCFGRKYKRWTKYTTYYLKDPPQESPPQPAEEPKKEEADKKPEEQPDRRIFVQPNDIFYREGTREKQKEQIKMSQDKTKSNKRKKVEEEPKDRHINVFNPVFYKAENPLTAPVINFPIPGAPPSQNGMPTAQSHLQFMPYRPCSEDQFWCREFDGGWSLRTATEINETCGPGNWTMGKAGWPYFTRIPPSA</sequence>
<organism evidence="2 3">
    <name type="scientific">Gomphillus americanus</name>
    <dbReference type="NCBI Taxonomy" id="1940652"/>
    <lineage>
        <taxon>Eukaryota</taxon>
        <taxon>Fungi</taxon>
        <taxon>Dikarya</taxon>
        <taxon>Ascomycota</taxon>
        <taxon>Pezizomycotina</taxon>
        <taxon>Lecanoromycetes</taxon>
        <taxon>OSLEUM clade</taxon>
        <taxon>Ostropomycetidae</taxon>
        <taxon>Ostropales</taxon>
        <taxon>Graphidaceae</taxon>
        <taxon>Gomphilloideae</taxon>
        <taxon>Gomphillus</taxon>
    </lineage>
</organism>
<comment type="caution">
    <text evidence="2">The sequence shown here is derived from an EMBL/GenBank/DDBJ whole genome shotgun (WGS) entry which is preliminary data.</text>
</comment>
<keyword evidence="3" id="KW-1185">Reference proteome</keyword>
<accession>A0A8H3ITV6</accession>